<dbReference type="Proteomes" id="UP000286071">
    <property type="component" value="Unassembled WGS sequence"/>
</dbReference>
<reference evidence="2 3" key="1">
    <citation type="submission" date="2016-10" db="EMBL/GenBank/DDBJ databases">
        <title>Comparative genome analysis of multiple Pseudomonas spp. focuses on biocontrol and plant growth promoting traits.</title>
        <authorList>
            <person name="Tao X.-Y."/>
            <person name="Taylor C.G."/>
        </authorList>
    </citation>
    <scope>NUCLEOTIDE SEQUENCE [LARGE SCALE GENOMIC DNA]</scope>
    <source>
        <strain evidence="2 3">48H11</strain>
    </source>
</reference>
<accession>A0A423HBG0</accession>
<dbReference type="Pfam" id="PF11153">
    <property type="entry name" value="DUF2931"/>
    <property type="match status" value="1"/>
</dbReference>
<evidence type="ECO:0000313" key="3">
    <source>
        <dbReference type="Proteomes" id="UP000286071"/>
    </source>
</evidence>
<gene>
    <name evidence="2" type="ORF">BK659_03060</name>
</gene>
<sequence length="215" mass="23798">MNILMALMGLLLISGCQATDPLSAEQDPHSPWWSIDFQGPKYMVGWVENSTVEDINGRLFNNHSGGTIGTSTPEDGTESARGWREISGNVRPVTGAALPKRIFVRWQSVVEPQTYKGWVEIPEEAREVMRTSISRRCAQTGRSPYVASLILGLAPGGVVQVWVTDSCHDAIKVARAQVGIEPLGPHRGKSNGHYYPQSEKSKRYIERYGIPYGSW</sequence>
<name>A0A423HBG0_9PSED</name>
<feature type="chain" id="PRO_5019038650" description="DUF2931 family protein" evidence="1">
    <location>
        <begin position="19"/>
        <end position="215"/>
    </location>
</feature>
<evidence type="ECO:0008006" key="4">
    <source>
        <dbReference type="Google" id="ProtNLM"/>
    </source>
</evidence>
<proteinExistence type="predicted"/>
<evidence type="ECO:0000313" key="2">
    <source>
        <dbReference type="EMBL" id="RON10506.1"/>
    </source>
</evidence>
<protein>
    <recommendedName>
        <fullName evidence="4">DUF2931 family protein</fullName>
    </recommendedName>
</protein>
<feature type="signal peptide" evidence="1">
    <location>
        <begin position="1"/>
        <end position="18"/>
    </location>
</feature>
<dbReference type="EMBL" id="MOBJ01000003">
    <property type="protein sequence ID" value="RON10506.1"/>
    <property type="molecule type" value="Genomic_DNA"/>
</dbReference>
<keyword evidence="1" id="KW-0732">Signal</keyword>
<dbReference type="InterPro" id="IPR021326">
    <property type="entry name" value="DUF2931"/>
</dbReference>
<comment type="caution">
    <text evidence="2">The sequence shown here is derived from an EMBL/GenBank/DDBJ whole genome shotgun (WGS) entry which is preliminary data.</text>
</comment>
<dbReference type="AlphaFoldDB" id="A0A423HBG0"/>
<organism evidence="2 3">
    <name type="scientific">Pseudomonas brassicacearum</name>
    <dbReference type="NCBI Taxonomy" id="930166"/>
    <lineage>
        <taxon>Bacteria</taxon>
        <taxon>Pseudomonadati</taxon>
        <taxon>Pseudomonadota</taxon>
        <taxon>Gammaproteobacteria</taxon>
        <taxon>Pseudomonadales</taxon>
        <taxon>Pseudomonadaceae</taxon>
        <taxon>Pseudomonas</taxon>
    </lineage>
</organism>
<dbReference type="RefSeq" id="WP_123423684.1">
    <property type="nucleotide sequence ID" value="NZ_MOBJ01000003.1"/>
</dbReference>
<dbReference type="OrthoDB" id="6993804at2"/>
<evidence type="ECO:0000256" key="1">
    <source>
        <dbReference type="SAM" id="SignalP"/>
    </source>
</evidence>